<sequence length="66" mass="7659">MLDGRMMRCPYCKRIFWITEDEQYNKETFECPHCGKSNAGCSEADMYGVLIGVSILDYELQELLRG</sequence>
<dbReference type="EMBL" id="MT144528">
    <property type="protein sequence ID" value="QJA54681.1"/>
    <property type="molecule type" value="Genomic_DNA"/>
</dbReference>
<proteinExistence type="predicted"/>
<dbReference type="AlphaFoldDB" id="A0A6H2A4X4"/>
<protein>
    <submittedName>
        <fullName evidence="1">Uncharacterized protein</fullName>
    </submittedName>
</protein>
<accession>A0A6H2A4X4</accession>
<organism evidence="1">
    <name type="scientific">viral metagenome</name>
    <dbReference type="NCBI Taxonomy" id="1070528"/>
    <lineage>
        <taxon>unclassified sequences</taxon>
        <taxon>metagenomes</taxon>
        <taxon>organismal metagenomes</taxon>
    </lineage>
</organism>
<name>A0A6H2A4X4_9ZZZZ</name>
<evidence type="ECO:0000313" key="1">
    <source>
        <dbReference type="EMBL" id="QJA54681.1"/>
    </source>
</evidence>
<gene>
    <name evidence="1" type="ORF">TM448A05523_0008</name>
</gene>
<reference evidence="1" key="1">
    <citation type="submission" date="2020-03" db="EMBL/GenBank/DDBJ databases">
        <title>The deep terrestrial virosphere.</title>
        <authorList>
            <person name="Holmfeldt K."/>
            <person name="Nilsson E."/>
            <person name="Simone D."/>
            <person name="Lopez-Fernandez M."/>
            <person name="Wu X."/>
            <person name="de Brujin I."/>
            <person name="Lundin D."/>
            <person name="Andersson A."/>
            <person name="Bertilsson S."/>
            <person name="Dopson M."/>
        </authorList>
    </citation>
    <scope>NUCLEOTIDE SEQUENCE</scope>
    <source>
        <strain evidence="1">TM448A05523</strain>
    </source>
</reference>